<dbReference type="EC" id="2.7.13.3" evidence="2"/>
<gene>
    <name evidence="6" type="ORF">ACFPH6_01340</name>
</gene>
<evidence type="ECO:0000256" key="2">
    <source>
        <dbReference type="ARBA" id="ARBA00012438"/>
    </source>
</evidence>
<keyword evidence="6" id="KW-0808">Transferase</keyword>
<evidence type="ECO:0000256" key="4">
    <source>
        <dbReference type="SAM" id="MobiDB-lite"/>
    </source>
</evidence>
<dbReference type="EMBL" id="JBHSFG010000003">
    <property type="protein sequence ID" value="MFC4463263.1"/>
    <property type="molecule type" value="Genomic_DNA"/>
</dbReference>
<evidence type="ECO:0000256" key="3">
    <source>
        <dbReference type="ARBA" id="ARBA00023012"/>
    </source>
</evidence>
<dbReference type="InterPro" id="IPR003594">
    <property type="entry name" value="HATPase_dom"/>
</dbReference>
<dbReference type="InterPro" id="IPR036890">
    <property type="entry name" value="HATPase_C_sf"/>
</dbReference>
<comment type="caution">
    <text evidence="6">The sequence shown here is derived from an EMBL/GenBank/DDBJ whole genome shotgun (WGS) entry which is preliminary data.</text>
</comment>
<sequence length="113" mass="12071">MAALCHREQRAECRGTSGEERPPTPCGTARHLCRWRSTATVVRVREHGPGFPPDLLAVLHTTGPQRFRTGSRTGGTGLGLTIATGQARLLGARLTFRNGPEGGAETELELPTA</sequence>
<dbReference type="Gene3D" id="3.30.565.10">
    <property type="entry name" value="Histidine kinase-like ATPase, C-terminal domain"/>
    <property type="match status" value="1"/>
</dbReference>
<evidence type="ECO:0000256" key="1">
    <source>
        <dbReference type="ARBA" id="ARBA00000085"/>
    </source>
</evidence>
<protein>
    <recommendedName>
        <fullName evidence="2">histidine kinase</fullName>
        <ecNumber evidence="2">2.7.13.3</ecNumber>
    </recommendedName>
</protein>
<reference evidence="7" key="1">
    <citation type="journal article" date="2019" name="Int. J. Syst. Evol. Microbiol.">
        <title>The Global Catalogue of Microorganisms (GCM) 10K type strain sequencing project: providing services to taxonomists for standard genome sequencing and annotation.</title>
        <authorList>
            <consortium name="The Broad Institute Genomics Platform"/>
            <consortium name="The Broad Institute Genome Sequencing Center for Infectious Disease"/>
            <person name="Wu L."/>
            <person name="Ma J."/>
        </authorList>
    </citation>
    <scope>NUCLEOTIDE SEQUENCE [LARGE SCALE GENOMIC DNA]</scope>
    <source>
        <strain evidence="7">DT43</strain>
    </source>
</reference>
<dbReference type="Pfam" id="PF02518">
    <property type="entry name" value="HATPase_c"/>
    <property type="match status" value="1"/>
</dbReference>
<name>A0ABV8YHB1_9ACTN</name>
<evidence type="ECO:0000313" key="6">
    <source>
        <dbReference type="EMBL" id="MFC4463263.1"/>
    </source>
</evidence>
<dbReference type="Proteomes" id="UP001596012">
    <property type="component" value="Unassembled WGS sequence"/>
</dbReference>
<evidence type="ECO:0000313" key="7">
    <source>
        <dbReference type="Proteomes" id="UP001596012"/>
    </source>
</evidence>
<dbReference type="RefSeq" id="WP_386336389.1">
    <property type="nucleotide sequence ID" value="NZ_JBHSFG010000003.1"/>
</dbReference>
<accession>A0ABV8YHB1</accession>
<keyword evidence="7" id="KW-1185">Reference proteome</keyword>
<feature type="compositionally biased region" description="Basic and acidic residues" evidence="4">
    <location>
        <begin position="1"/>
        <end position="22"/>
    </location>
</feature>
<keyword evidence="3" id="KW-0902">Two-component regulatory system</keyword>
<dbReference type="PRINTS" id="PR00344">
    <property type="entry name" value="BCTRLSENSOR"/>
</dbReference>
<comment type="catalytic activity">
    <reaction evidence="1">
        <text>ATP + protein L-histidine = ADP + protein N-phospho-L-histidine.</text>
        <dbReference type="EC" id="2.7.13.3"/>
    </reaction>
</comment>
<dbReference type="InterPro" id="IPR004358">
    <property type="entry name" value="Sig_transdc_His_kin-like_C"/>
</dbReference>
<feature type="domain" description="Histidine kinase/HSP90-like ATPase" evidence="5">
    <location>
        <begin position="37"/>
        <end position="112"/>
    </location>
</feature>
<evidence type="ECO:0000259" key="5">
    <source>
        <dbReference type="Pfam" id="PF02518"/>
    </source>
</evidence>
<feature type="region of interest" description="Disordered" evidence="4">
    <location>
        <begin position="1"/>
        <end position="27"/>
    </location>
</feature>
<organism evidence="6 7">
    <name type="scientific">Streptomyces xiangluensis</name>
    <dbReference type="NCBI Taxonomy" id="2665720"/>
    <lineage>
        <taxon>Bacteria</taxon>
        <taxon>Bacillati</taxon>
        <taxon>Actinomycetota</taxon>
        <taxon>Actinomycetes</taxon>
        <taxon>Kitasatosporales</taxon>
        <taxon>Streptomycetaceae</taxon>
        <taxon>Streptomyces</taxon>
    </lineage>
</organism>
<dbReference type="SUPFAM" id="SSF55874">
    <property type="entry name" value="ATPase domain of HSP90 chaperone/DNA topoisomerase II/histidine kinase"/>
    <property type="match status" value="1"/>
</dbReference>
<dbReference type="GO" id="GO:0016301">
    <property type="term" value="F:kinase activity"/>
    <property type="evidence" value="ECO:0007669"/>
    <property type="project" value="UniProtKB-KW"/>
</dbReference>
<keyword evidence="6" id="KW-0418">Kinase</keyword>
<proteinExistence type="predicted"/>